<keyword evidence="4" id="KW-0812">Transmembrane</keyword>
<keyword evidence="1" id="KW-0436">Ligase</keyword>
<dbReference type="GO" id="GO:0015631">
    <property type="term" value="F:tubulin binding"/>
    <property type="evidence" value="ECO:0007669"/>
    <property type="project" value="TreeGrafter"/>
</dbReference>
<dbReference type="EMBL" id="HBIF01000417">
    <property type="protein sequence ID" value="CAE0317083.1"/>
    <property type="molecule type" value="Transcribed_RNA"/>
</dbReference>
<feature type="transmembrane region" description="Helical" evidence="4">
    <location>
        <begin position="9"/>
        <end position="25"/>
    </location>
</feature>
<keyword evidence="4" id="KW-0472">Membrane</keyword>
<protein>
    <submittedName>
        <fullName evidence="5">Uncharacterized protein</fullName>
    </submittedName>
</protein>
<reference evidence="5" key="1">
    <citation type="submission" date="2021-01" db="EMBL/GenBank/DDBJ databases">
        <authorList>
            <person name="Corre E."/>
            <person name="Pelletier E."/>
            <person name="Niang G."/>
            <person name="Scheremetjew M."/>
            <person name="Finn R."/>
            <person name="Kale V."/>
            <person name="Holt S."/>
            <person name="Cochrane G."/>
            <person name="Meng A."/>
            <person name="Brown T."/>
            <person name="Cohen L."/>
        </authorList>
    </citation>
    <scope>NUCLEOTIDE SEQUENCE</scope>
</reference>
<keyword evidence="4" id="KW-1133">Transmembrane helix</keyword>
<organism evidence="5">
    <name type="scientific">Fabrea salina</name>
    <dbReference type="NCBI Taxonomy" id="342563"/>
    <lineage>
        <taxon>Eukaryota</taxon>
        <taxon>Sar</taxon>
        <taxon>Alveolata</taxon>
        <taxon>Ciliophora</taxon>
        <taxon>Postciliodesmatophora</taxon>
        <taxon>Heterotrichea</taxon>
        <taxon>Heterotrichida</taxon>
        <taxon>Fabreidae</taxon>
        <taxon>Fabrea</taxon>
    </lineage>
</organism>
<sequence length="508" mass="59595">MIGQDLKKLLLVVLCLNISLLYLYFPTDTSTFLREYIVLATAYEDSAFSHWEESQPWKTYLDSLNLNKDHQNILNDPDYCEKVKEYQRATKLSFDSRGLPLKKSKVVYSDYSPGLLVKKILKNYTTPVLLNHFGGMSKGKTPYDNLPQSVNMFFELQPSWHIYHQIGVNFLCEGQIYNHIPGNSWLNYKDVTANTMRDYSKYYVGREHCFDPWKVMPYTLDMTDKKQCKEFLEILRSQNTFEGINWMLKLGGNIHNGKGVSPVDQDLASKLLNKTCPFKYDYLAQRYIKNPMLIHNRKFDFRTYLVIANMDPLIVLYHDGFIRMSMSEYDPHSGDRSTHLTNLKVAQKTMDTRNLTKSEQEMLLKDQSWSYTHLHNYLMNLGLVGEDWLDTYLRKKLKENMFHIVRMNLDKLMKHPQVFELFGLDFLLDTDLNLWYIEANLTPSISGTSDEKRELNTKLITDLIDLEYALMYNGDFDEILKGTNYEVIFDGRKKGLDRYSGVIEKRCL</sequence>
<name>A0A7S3I8V1_9CILI</name>
<dbReference type="GO" id="GO:0070740">
    <property type="term" value="F:tubulin-glutamic acid ligase activity"/>
    <property type="evidence" value="ECO:0007669"/>
    <property type="project" value="TreeGrafter"/>
</dbReference>
<dbReference type="Pfam" id="PF03133">
    <property type="entry name" value="TTL"/>
    <property type="match status" value="1"/>
</dbReference>
<evidence type="ECO:0000313" key="5">
    <source>
        <dbReference type="EMBL" id="CAE0317083.1"/>
    </source>
</evidence>
<dbReference type="GO" id="GO:0000226">
    <property type="term" value="P:microtubule cytoskeleton organization"/>
    <property type="evidence" value="ECO:0007669"/>
    <property type="project" value="TreeGrafter"/>
</dbReference>
<dbReference type="GO" id="GO:0036064">
    <property type="term" value="C:ciliary basal body"/>
    <property type="evidence" value="ECO:0007669"/>
    <property type="project" value="TreeGrafter"/>
</dbReference>
<accession>A0A7S3I8V1</accession>
<evidence type="ECO:0000256" key="1">
    <source>
        <dbReference type="ARBA" id="ARBA00022598"/>
    </source>
</evidence>
<proteinExistence type="predicted"/>
<keyword evidence="3" id="KW-0067">ATP-binding</keyword>
<dbReference type="PANTHER" id="PTHR12241">
    <property type="entry name" value="TUBULIN POLYGLUTAMYLASE"/>
    <property type="match status" value="1"/>
</dbReference>
<dbReference type="Gene3D" id="3.30.470.20">
    <property type="entry name" value="ATP-grasp fold, B domain"/>
    <property type="match status" value="1"/>
</dbReference>
<dbReference type="AlphaFoldDB" id="A0A7S3I8V1"/>
<evidence type="ECO:0000256" key="3">
    <source>
        <dbReference type="ARBA" id="ARBA00022840"/>
    </source>
</evidence>
<gene>
    <name evidence="5" type="ORF">FSAL1345_LOCUS352</name>
</gene>
<dbReference type="InterPro" id="IPR004344">
    <property type="entry name" value="TTL/TTLL_fam"/>
</dbReference>
<dbReference type="PANTHER" id="PTHR12241:SF147">
    <property type="entry name" value="TUBULIN POLYGLUTAMYLASE TTLL7"/>
    <property type="match status" value="1"/>
</dbReference>
<dbReference type="GO" id="GO:0005524">
    <property type="term" value="F:ATP binding"/>
    <property type="evidence" value="ECO:0007669"/>
    <property type="project" value="UniProtKB-KW"/>
</dbReference>
<evidence type="ECO:0000256" key="4">
    <source>
        <dbReference type="SAM" id="Phobius"/>
    </source>
</evidence>
<keyword evidence="2" id="KW-0547">Nucleotide-binding</keyword>
<dbReference type="PROSITE" id="PS51221">
    <property type="entry name" value="TTL"/>
    <property type="match status" value="1"/>
</dbReference>
<dbReference type="SUPFAM" id="SSF56059">
    <property type="entry name" value="Glutathione synthetase ATP-binding domain-like"/>
    <property type="match status" value="1"/>
</dbReference>
<evidence type="ECO:0000256" key="2">
    <source>
        <dbReference type="ARBA" id="ARBA00022741"/>
    </source>
</evidence>